<dbReference type="OrthoDB" id="368187at2"/>
<dbReference type="NCBIfam" id="TIGR03172">
    <property type="entry name" value="selenium cofactor biosynthesis protein YqeC"/>
    <property type="match status" value="1"/>
</dbReference>
<reference evidence="2" key="1">
    <citation type="submission" date="2016-10" db="EMBL/GenBank/DDBJ databases">
        <authorList>
            <person name="Varghese N."/>
            <person name="Submissions S."/>
        </authorList>
    </citation>
    <scope>NUCLEOTIDE SEQUENCE [LARGE SCALE GENOMIC DNA]</scope>
    <source>
        <strain evidence="2">DSM 17038</strain>
    </source>
</reference>
<keyword evidence="2" id="KW-1185">Reference proteome</keyword>
<gene>
    <name evidence="1" type="ORF">SAMN05660649_01752</name>
</gene>
<proteinExistence type="predicted"/>
<dbReference type="InterPro" id="IPR017587">
    <property type="entry name" value="YqeC"/>
</dbReference>
<sequence length="259" mass="28188">MKISEALDLHKGDTVTAVGGGGKTTIIIKLAEELAGVGYKVAITTTVKMYLPESLMVVLSGEETDLKVAVESQLGLFNCVVVGGEVNKEGKLTALTENELAQIRSITKLDYLLIEGDGSKGKPFKAPRCHEPVVPEFSTLVLVVIGAECIDQPLSEKYFHALEQIKLLTGLDMGEVVTERTILRIMLHSLGYKKNVPDSARWTVFINKVENQKDLNKSFSLAAKLEAQGVNNVIIGAAGKKPPKIYYTSSKRVLDKCLE</sequence>
<dbReference type="Proteomes" id="UP000199337">
    <property type="component" value="Unassembled WGS sequence"/>
</dbReference>
<dbReference type="STRING" id="341036.SAMN05660649_01752"/>
<dbReference type="RefSeq" id="WP_092470715.1">
    <property type="nucleotide sequence ID" value="NZ_FOOX01000005.1"/>
</dbReference>
<evidence type="ECO:0000313" key="2">
    <source>
        <dbReference type="Proteomes" id="UP000199337"/>
    </source>
</evidence>
<dbReference type="CDD" id="cd01983">
    <property type="entry name" value="SIMIBI"/>
    <property type="match status" value="1"/>
</dbReference>
<dbReference type="InterPro" id="IPR027417">
    <property type="entry name" value="P-loop_NTPase"/>
</dbReference>
<accession>A0A1I2S6C3</accession>
<evidence type="ECO:0000313" key="1">
    <source>
        <dbReference type="EMBL" id="SFG47269.1"/>
    </source>
</evidence>
<name>A0A1I2S6C3_9FIRM</name>
<protein>
    <submittedName>
        <fullName evidence="1">Probable selenium-dependent hydroxylase accessory protein YqeC</fullName>
    </submittedName>
</protein>
<dbReference type="AlphaFoldDB" id="A0A1I2S6C3"/>
<dbReference type="EMBL" id="FOOX01000005">
    <property type="protein sequence ID" value="SFG47269.1"/>
    <property type="molecule type" value="Genomic_DNA"/>
</dbReference>
<organism evidence="1 2">
    <name type="scientific">Desulfotruncus arcticus DSM 17038</name>
    <dbReference type="NCBI Taxonomy" id="1121424"/>
    <lineage>
        <taxon>Bacteria</taxon>
        <taxon>Bacillati</taxon>
        <taxon>Bacillota</taxon>
        <taxon>Clostridia</taxon>
        <taxon>Eubacteriales</taxon>
        <taxon>Desulfallaceae</taxon>
        <taxon>Desulfotruncus</taxon>
    </lineage>
</organism>
<dbReference type="SUPFAM" id="SSF52540">
    <property type="entry name" value="P-loop containing nucleoside triphosphate hydrolases"/>
    <property type="match status" value="1"/>
</dbReference>
<dbReference type="Pfam" id="PF19842">
    <property type="entry name" value="YqeC"/>
    <property type="match status" value="1"/>
</dbReference>